<sequence>MFFTLARLQFLKSVRSTSFAKSLLTNILLVVLGLVLLSYVVGLGLLLKLILEKVAAGQDHIALLNSFLIYFFLGEFLYRYFIQKLPVVELESLLHLPIGKSRIIRMLLTRSFVSPLNIIAILLVLPFSMQVVAEKYGASGALMWVSTIALASWTLHWFMLWFKQRFEDSLIGLFVIFLVLVAGAGSSYMGWFNLGELVQPVFDYALVSPIPVLGMAILMVVSYLLCFRFYVSNAYMEDLSEEEDVRFVNQSIGFFSRFGLAGELANLEWKLIIRHKKSRTFLMMTGFFLLYGLIFYNNPAYTTEDGFSFIFIFVGVFITGIFMIQYGQLFLSWNSSNFDFYLNRRGGIEALVRGKYLLFLGVSAICFLASVPYVYFGWHFLLIHLATFLFNVGILVHVIIYLALWKPKPMDLNKGAMFNYEGVGIAQFLIVIPMMLGPYLIYVPFSLLFNDYVGLLALSVTGILGILGFKRLSQINIDRVLSNRYEISSSFRQEL</sequence>
<keyword evidence="3" id="KW-1185">Reference proteome</keyword>
<evidence type="ECO:0000313" key="3">
    <source>
        <dbReference type="Proteomes" id="UP000664698"/>
    </source>
</evidence>
<feature type="transmembrane region" description="Helical" evidence="1">
    <location>
        <begin position="309"/>
        <end position="333"/>
    </location>
</feature>
<feature type="transmembrane region" description="Helical" evidence="1">
    <location>
        <begin position="210"/>
        <end position="231"/>
    </location>
</feature>
<feature type="transmembrane region" description="Helical" evidence="1">
    <location>
        <begin position="141"/>
        <end position="162"/>
    </location>
</feature>
<feature type="transmembrane region" description="Helical" evidence="1">
    <location>
        <begin position="21"/>
        <end position="41"/>
    </location>
</feature>
<organism evidence="2 3">
    <name type="scientific">Algoriphagus aestuariicola</name>
    <dbReference type="NCBI Taxonomy" id="1852016"/>
    <lineage>
        <taxon>Bacteria</taxon>
        <taxon>Pseudomonadati</taxon>
        <taxon>Bacteroidota</taxon>
        <taxon>Cytophagia</taxon>
        <taxon>Cytophagales</taxon>
        <taxon>Cyclobacteriaceae</taxon>
        <taxon>Algoriphagus</taxon>
    </lineage>
</organism>
<evidence type="ECO:0000313" key="2">
    <source>
        <dbReference type="EMBL" id="MBN7803597.1"/>
    </source>
</evidence>
<dbReference type="Pfam" id="PF18940">
    <property type="entry name" value="DUF5687"/>
    <property type="match status" value="1"/>
</dbReference>
<feature type="transmembrane region" description="Helical" evidence="1">
    <location>
        <begin position="381"/>
        <end position="405"/>
    </location>
</feature>
<dbReference type="RefSeq" id="WP_206571594.1">
    <property type="nucleotide sequence ID" value="NZ_JAFKCW010000007.1"/>
</dbReference>
<keyword evidence="1" id="KW-1133">Transmembrane helix</keyword>
<feature type="transmembrane region" description="Helical" evidence="1">
    <location>
        <begin position="280"/>
        <end position="297"/>
    </location>
</feature>
<dbReference type="EMBL" id="JAFKCW010000007">
    <property type="protein sequence ID" value="MBN7803597.1"/>
    <property type="molecule type" value="Genomic_DNA"/>
</dbReference>
<feature type="transmembrane region" description="Helical" evidence="1">
    <location>
        <begin position="452"/>
        <end position="469"/>
    </location>
</feature>
<feature type="transmembrane region" description="Helical" evidence="1">
    <location>
        <begin position="103"/>
        <end position="129"/>
    </location>
</feature>
<comment type="caution">
    <text evidence="2">The sequence shown here is derived from an EMBL/GenBank/DDBJ whole genome shotgun (WGS) entry which is preliminary data.</text>
</comment>
<evidence type="ECO:0000256" key="1">
    <source>
        <dbReference type="SAM" id="Phobius"/>
    </source>
</evidence>
<protein>
    <recommendedName>
        <fullName evidence="4">ABC transporter permease</fullName>
    </recommendedName>
</protein>
<name>A0ABS3BWC5_9BACT</name>
<feature type="transmembrane region" description="Helical" evidence="1">
    <location>
        <begin position="61"/>
        <end position="82"/>
    </location>
</feature>
<accession>A0ABS3BWC5</accession>
<keyword evidence="1" id="KW-0812">Transmembrane</keyword>
<evidence type="ECO:0008006" key="4">
    <source>
        <dbReference type="Google" id="ProtNLM"/>
    </source>
</evidence>
<dbReference type="Proteomes" id="UP000664698">
    <property type="component" value="Unassembled WGS sequence"/>
</dbReference>
<feature type="transmembrane region" description="Helical" evidence="1">
    <location>
        <begin position="169"/>
        <end position="190"/>
    </location>
</feature>
<proteinExistence type="predicted"/>
<keyword evidence="1" id="KW-0472">Membrane</keyword>
<feature type="transmembrane region" description="Helical" evidence="1">
    <location>
        <begin position="354"/>
        <end position="375"/>
    </location>
</feature>
<gene>
    <name evidence="2" type="ORF">J0A67_22200</name>
</gene>
<reference evidence="2 3" key="1">
    <citation type="submission" date="2021-03" db="EMBL/GenBank/DDBJ databases">
        <title>novel species isolated from a fishpond in China.</title>
        <authorList>
            <person name="Lu H."/>
            <person name="Cai Z."/>
        </authorList>
    </citation>
    <scope>NUCLEOTIDE SEQUENCE [LARGE SCALE GENOMIC DNA]</scope>
    <source>
        <strain evidence="2 3">JCM 31546</strain>
    </source>
</reference>
<feature type="transmembrane region" description="Helical" evidence="1">
    <location>
        <begin position="417"/>
        <end position="440"/>
    </location>
</feature>
<dbReference type="InterPro" id="IPR043742">
    <property type="entry name" value="DUF5687"/>
</dbReference>